<evidence type="ECO:0000259" key="3">
    <source>
        <dbReference type="Pfam" id="PF14417"/>
    </source>
</evidence>
<dbReference type="InterPro" id="IPR036890">
    <property type="entry name" value="HATPase_C_sf"/>
</dbReference>
<dbReference type="InterPro" id="IPR047718">
    <property type="entry name" value="RsbA-like_anti_sig"/>
</dbReference>
<sequence>MTAPDPTTRGYDHVALCYADDRELLASAVPFIAGGVERGDAVMIALEPARAEVLLNAVDQPDAVTVLAIGAQYARPAGAIKSYSDLFTKLVTDGAQAVRLIGELPAPVLATAWDVWARYEAAVNYAFDRFPVSTLCAYDARTTPPAVLDDVAKTHSLLASPDGNHTPNPTYVDPPSFLARTRPTTPHPVQLRAPALELVDPAPGDARRAVVAANAGTLGPDALDDLVMSVSEIVTNALRYGLGPRRLRLWVGVGHLVVTVHDAGPGPADPFAGLLPKAGHDGGGYGLWIAHQLCDHVTLDRDASGFTVRLTMGDPHQAV</sequence>
<feature type="domain" description="MEDS" evidence="3">
    <location>
        <begin position="12"/>
        <end position="155"/>
    </location>
</feature>
<organism evidence="4 5">
    <name type="scientific">Actinokineospora diospyrosa</name>
    <dbReference type="NCBI Taxonomy" id="103728"/>
    <lineage>
        <taxon>Bacteria</taxon>
        <taxon>Bacillati</taxon>
        <taxon>Actinomycetota</taxon>
        <taxon>Actinomycetes</taxon>
        <taxon>Pseudonocardiales</taxon>
        <taxon>Pseudonocardiaceae</taxon>
        <taxon>Actinokineospora</taxon>
    </lineage>
</organism>
<dbReference type="PANTHER" id="PTHR35526">
    <property type="entry name" value="ANTI-SIGMA-F FACTOR RSBW-RELATED"/>
    <property type="match status" value="1"/>
</dbReference>
<proteinExistence type="predicted"/>
<protein>
    <submittedName>
        <fullName evidence="4">Histidine kinase-like ATPase domain-containing protein</fullName>
    </submittedName>
</protein>
<dbReference type="Proteomes" id="UP001205185">
    <property type="component" value="Unassembled WGS sequence"/>
</dbReference>
<name>A0ABT1IEF4_9PSEU</name>
<gene>
    <name evidence="4" type="ORF">LV75_003525</name>
</gene>
<dbReference type="NCBIfam" id="NF041045">
    <property type="entry name" value="RsbA_anti_sig"/>
    <property type="match status" value="1"/>
</dbReference>
<dbReference type="EMBL" id="JAMTCO010000008">
    <property type="protein sequence ID" value="MCP2271013.1"/>
    <property type="molecule type" value="Genomic_DNA"/>
</dbReference>
<dbReference type="RefSeq" id="WP_253887971.1">
    <property type="nucleotide sequence ID" value="NZ_BAAAVB010000014.1"/>
</dbReference>
<evidence type="ECO:0000313" key="4">
    <source>
        <dbReference type="EMBL" id="MCP2271013.1"/>
    </source>
</evidence>
<dbReference type="InterPro" id="IPR050267">
    <property type="entry name" value="Anti-sigma-factor_SerPK"/>
</dbReference>
<dbReference type="CDD" id="cd16936">
    <property type="entry name" value="HATPase_RsbW-like"/>
    <property type="match status" value="1"/>
</dbReference>
<keyword evidence="1" id="KW-0723">Serine/threonine-protein kinase</keyword>
<dbReference type="InterPro" id="IPR025847">
    <property type="entry name" value="MEDS_domain"/>
</dbReference>
<evidence type="ECO:0000256" key="1">
    <source>
        <dbReference type="ARBA" id="ARBA00022527"/>
    </source>
</evidence>
<dbReference type="InterPro" id="IPR003594">
    <property type="entry name" value="HATPase_dom"/>
</dbReference>
<comment type="caution">
    <text evidence="4">The sequence shown here is derived from an EMBL/GenBank/DDBJ whole genome shotgun (WGS) entry which is preliminary data.</text>
</comment>
<dbReference type="PANTHER" id="PTHR35526:SF3">
    <property type="entry name" value="ANTI-SIGMA-F FACTOR RSBW"/>
    <property type="match status" value="1"/>
</dbReference>
<evidence type="ECO:0000259" key="2">
    <source>
        <dbReference type="Pfam" id="PF13581"/>
    </source>
</evidence>
<dbReference type="Pfam" id="PF13581">
    <property type="entry name" value="HATPase_c_2"/>
    <property type="match status" value="1"/>
</dbReference>
<evidence type="ECO:0000313" key="5">
    <source>
        <dbReference type="Proteomes" id="UP001205185"/>
    </source>
</evidence>
<dbReference type="Gene3D" id="3.30.565.10">
    <property type="entry name" value="Histidine kinase-like ATPase, C-terminal domain"/>
    <property type="match status" value="1"/>
</dbReference>
<reference evidence="4 5" key="1">
    <citation type="submission" date="2022-06" db="EMBL/GenBank/DDBJ databases">
        <title>Genomic Encyclopedia of Archaeal and Bacterial Type Strains, Phase II (KMG-II): from individual species to whole genera.</title>
        <authorList>
            <person name="Goeker M."/>
        </authorList>
    </citation>
    <scope>NUCLEOTIDE SEQUENCE [LARGE SCALE GENOMIC DNA]</scope>
    <source>
        <strain evidence="4 5">DSM 44255</strain>
    </source>
</reference>
<dbReference type="Pfam" id="PF14417">
    <property type="entry name" value="MEDS"/>
    <property type="match status" value="1"/>
</dbReference>
<keyword evidence="1" id="KW-0418">Kinase</keyword>
<keyword evidence="5" id="KW-1185">Reference proteome</keyword>
<accession>A0ABT1IEF4</accession>
<feature type="domain" description="Histidine kinase/HSP90-like ATPase" evidence="2">
    <location>
        <begin position="207"/>
        <end position="311"/>
    </location>
</feature>
<dbReference type="SUPFAM" id="SSF55874">
    <property type="entry name" value="ATPase domain of HSP90 chaperone/DNA topoisomerase II/histidine kinase"/>
    <property type="match status" value="1"/>
</dbReference>
<keyword evidence="1" id="KW-0808">Transferase</keyword>